<feature type="transmembrane region" description="Helical" evidence="8">
    <location>
        <begin position="62"/>
        <end position="82"/>
    </location>
</feature>
<keyword evidence="7 8" id="KW-0472">Membrane</keyword>
<keyword evidence="11" id="KW-1185">Reference proteome</keyword>
<keyword evidence="5 8" id="KW-0812">Transmembrane</keyword>
<gene>
    <name evidence="10" type="ORF">SAMN05421756_10178</name>
</gene>
<evidence type="ECO:0000256" key="3">
    <source>
        <dbReference type="ARBA" id="ARBA00022676"/>
    </source>
</evidence>
<evidence type="ECO:0000256" key="4">
    <source>
        <dbReference type="ARBA" id="ARBA00022679"/>
    </source>
</evidence>
<feature type="transmembrane region" description="Helical" evidence="8">
    <location>
        <begin position="254"/>
        <end position="273"/>
    </location>
</feature>
<sequence length="552" mass="58757">MRERSATTPGTGPSRSRLHAQVFVASADMTTLHEPDAAPVDAATRPVEHRTGPARLRRVDPAVAAPVVASVVVMLVVGLWGLDRGSMWLDEAATYTVATRPVHQILAVLQNIDLVHGAYYLFMHLWLLPGGGEVWMRVPSVLGMAVGAGATAALGVRLAGPRTGLVAGLLFAGWPLVSYYGQEGRSFALVLGAVLLATWCLVQALASGRRRWWWGCTVCLVTAATLHEFAVLAVAAHAVTLLLARPAWRVWRAWLLSAVVCGLLVAPLAWLTQQQAGQVSYMTSPTWSTLTDLAAKFLSVNLWLSLVLVALVAVGTVAEVRRRPPTPLGLAAVALPLLLVPVGLLLAASLVHPFFQVRYVLFSVAGLPLLAGRGVDQLASTAARVTRRTAVGWVVAVVLVLAVSLAQLPALRHERTTGSRSQDFAGAAAVVAAVARPGDGVLFLPLSYRLGAMAYPDAYAGVDDLALKRSAVQAANLRGTNRTPDAIRKEMLTRQRIWVVSTKNQRVKAGDEVGAAEMAVLKDHFAAEQLFPAPGAGVRSLEVHLYVRTDAG</sequence>
<evidence type="ECO:0000256" key="1">
    <source>
        <dbReference type="ARBA" id="ARBA00004651"/>
    </source>
</evidence>
<evidence type="ECO:0000313" key="10">
    <source>
        <dbReference type="EMBL" id="SEP58858.1"/>
    </source>
</evidence>
<feature type="transmembrane region" description="Helical" evidence="8">
    <location>
        <begin position="390"/>
        <end position="411"/>
    </location>
</feature>
<evidence type="ECO:0000256" key="8">
    <source>
        <dbReference type="SAM" id="Phobius"/>
    </source>
</evidence>
<dbReference type="AlphaFoldDB" id="A0A1H8Z5I6"/>
<dbReference type="GO" id="GO:0016763">
    <property type="term" value="F:pentosyltransferase activity"/>
    <property type="evidence" value="ECO:0007669"/>
    <property type="project" value="TreeGrafter"/>
</dbReference>
<feature type="transmembrane region" description="Helical" evidence="8">
    <location>
        <begin position="330"/>
        <end position="355"/>
    </location>
</feature>
<proteinExistence type="predicted"/>
<feature type="transmembrane region" description="Helical" evidence="8">
    <location>
        <begin position="162"/>
        <end position="180"/>
    </location>
</feature>
<comment type="subcellular location">
    <subcellularLocation>
        <location evidence="1">Cell membrane</location>
        <topology evidence="1">Multi-pass membrane protein</topology>
    </subcellularLocation>
</comment>
<reference evidence="11" key="1">
    <citation type="submission" date="2016-10" db="EMBL/GenBank/DDBJ databases">
        <authorList>
            <person name="Varghese N."/>
            <person name="Submissions S."/>
        </authorList>
    </citation>
    <scope>NUCLEOTIDE SEQUENCE [LARGE SCALE GENOMIC DNA]</scope>
    <source>
        <strain evidence="11">CGMCC 4.6856</strain>
    </source>
</reference>
<dbReference type="GO" id="GO:0009103">
    <property type="term" value="P:lipopolysaccharide biosynthetic process"/>
    <property type="evidence" value="ECO:0007669"/>
    <property type="project" value="UniProtKB-ARBA"/>
</dbReference>
<feature type="transmembrane region" description="Helical" evidence="8">
    <location>
        <begin position="212"/>
        <end position="242"/>
    </location>
</feature>
<dbReference type="GO" id="GO:0005886">
    <property type="term" value="C:plasma membrane"/>
    <property type="evidence" value="ECO:0007669"/>
    <property type="project" value="UniProtKB-SubCell"/>
</dbReference>
<protein>
    <submittedName>
        <fullName evidence="10">Mannosyltransferase</fullName>
    </submittedName>
</protein>
<keyword evidence="4 10" id="KW-0808">Transferase</keyword>
<dbReference type="EMBL" id="FOFA01000001">
    <property type="protein sequence ID" value="SEP58858.1"/>
    <property type="molecule type" value="Genomic_DNA"/>
</dbReference>
<name>A0A1H8Z5I6_9ACTN</name>
<feature type="transmembrane region" description="Helical" evidence="8">
    <location>
        <begin position="187"/>
        <end position="206"/>
    </location>
</feature>
<evidence type="ECO:0000256" key="5">
    <source>
        <dbReference type="ARBA" id="ARBA00022692"/>
    </source>
</evidence>
<dbReference type="InterPro" id="IPR050297">
    <property type="entry name" value="LipidA_mod_glycosyltrf_83"/>
</dbReference>
<dbReference type="InterPro" id="IPR038731">
    <property type="entry name" value="RgtA/B/C-like"/>
</dbReference>
<evidence type="ECO:0000259" key="9">
    <source>
        <dbReference type="Pfam" id="PF13231"/>
    </source>
</evidence>
<feature type="domain" description="Glycosyltransferase RgtA/B/C/D-like" evidence="9">
    <location>
        <begin position="126"/>
        <end position="270"/>
    </location>
</feature>
<evidence type="ECO:0000313" key="11">
    <source>
        <dbReference type="Proteomes" id="UP000198504"/>
    </source>
</evidence>
<feature type="transmembrane region" description="Helical" evidence="8">
    <location>
        <begin position="293"/>
        <end position="318"/>
    </location>
</feature>
<keyword evidence="3 10" id="KW-0328">Glycosyltransferase</keyword>
<evidence type="ECO:0000256" key="6">
    <source>
        <dbReference type="ARBA" id="ARBA00022989"/>
    </source>
</evidence>
<keyword evidence="6 8" id="KW-1133">Transmembrane helix</keyword>
<evidence type="ECO:0000256" key="7">
    <source>
        <dbReference type="ARBA" id="ARBA00023136"/>
    </source>
</evidence>
<evidence type="ECO:0000256" key="2">
    <source>
        <dbReference type="ARBA" id="ARBA00022475"/>
    </source>
</evidence>
<dbReference type="Proteomes" id="UP000198504">
    <property type="component" value="Unassembled WGS sequence"/>
</dbReference>
<dbReference type="PANTHER" id="PTHR33908">
    <property type="entry name" value="MANNOSYLTRANSFERASE YKCB-RELATED"/>
    <property type="match status" value="1"/>
</dbReference>
<feature type="transmembrane region" description="Helical" evidence="8">
    <location>
        <begin position="134"/>
        <end position="156"/>
    </location>
</feature>
<dbReference type="PANTHER" id="PTHR33908:SF11">
    <property type="entry name" value="MEMBRANE PROTEIN"/>
    <property type="match status" value="1"/>
</dbReference>
<keyword evidence="2" id="KW-1003">Cell membrane</keyword>
<organism evidence="10 11">
    <name type="scientific">Microlunatus flavus</name>
    <dbReference type="NCBI Taxonomy" id="1036181"/>
    <lineage>
        <taxon>Bacteria</taxon>
        <taxon>Bacillati</taxon>
        <taxon>Actinomycetota</taxon>
        <taxon>Actinomycetes</taxon>
        <taxon>Propionibacteriales</taxon>
        <taxon>Propionibacteriaceae</taxon>
        <taxon>Microlunatus</taxon>
    </lineage>
</organism>
<accession>A0A1H8Z5I6</accession>
<dbReference type="Pfam" id="PF13231">
    <property type="entry name" value="PMT_2"/>
    <property type="match status" value="1"/>
</dbReference>
<dbReference type="STRING" id="1036181.SAMN05421756_10178"/>